<organism evidence="1 2">
    <name type="scientific">Orbilia javanica</name>
    <dbReference type="NCBI Taxonomy" id="47235"/>
    <lineage>
        <taxon>Eukaryota</taxon>
        <taxon>Fungi</taxon>
        <taxon>Dikarya</taxon>
        <taxon>Ascomycota</taxon>
        <taxon>Pezizomycotina</taxon>
        <taxon>Orbiliomycetes</taxon>
        <taxon>Orbiliales</taxon>
        <taxon>Orbiliaceae</taxon>
        <taxon>Orbilia</taxon>
    </lineage>
</organism>
<dbReference type="Proteomes" id="UP001313282">
    <property type="component" value="Unassembled WGS sequence"/>
</dbReference>
<protein>
    <submittedName>
        <fullName evidence="1">Uncharacterized protein</fullName>
    </submittedName>
</protein>
<evidence type="ECO:0000313" key="2">
    <source>
        <dbReference type="Proteomes" id="UP001313282"/>
    </source>
</evidence>
<proteinExistence type="predicted"/>
<gene>
    <name evidence="1" type="ORF">TWF718_001109</name>
</gene>
<dbReference type="EMBL" id="JAVHNR010000001">
    <property type="protein sequence ID" value="KAK6356767.1"/>
    <property type="molecule type" value="Genomic_DNA"/>
</dbReference>
<keyword evidence="2" id="KW-1185">Reference proteome</keyword>
<comment type="caution">
    <text evidence="1">The sequence shown here is derived from an EMBL/GenBank/DDBJ whole genome shotgun (WGS) entry which is preliminary data.</text>
</comment>
<accession>A0AAN8MUX7</accession>
<evidence type="ECO:0000313" key="1">
    <source>
        <dbReference type="EMBL" id="KAK6356767.1"/>
    </source>
</evidence>
<reference evidence="1 2" key="1">
    <citation type="submission" date="2019-10" db="EMBL/GenBank/DDBJ databases">
        <authorList>
            <person name="Palmer J.M."/>
        </authorList>
    </citation>
    <scope>NUCLEOTIDE SEQUENCE [LARGE SCALE GENOMIC DNA]</scope>
    <source>
        <strain evidence="1 2">TWF718</strain>
    </source>
</reference>
<sequence>MALRPMGQWLRLDRQWWQVYGHSLVIWMDGEYVYMLYRPKISTSRTSASKTSMHLRSTYKVLSTDVEGSGDIPNWN</sequence>
<dbReference type="AlphaFoldDB" id="A0AAN8MUX7"/>
<name>A0AAN8MUX7_9PEZI</name>